<dbReference type="Proteomes" id="UP000220922">
    <property type="component" value="Unassembled WGS sequence"/>
</dbReference>
<reference evidence="1 2" key="1">
    <citation type="submission" date="2016-05" db="EMBL/GenBank/DDBJ databases">
        <authorList>
            <person name="Lavstsen T."/>
            <person name="Jespersen J.S."/>
        </authorList>
    </citation>
    <scope>NUCLEOTIDE SEQUENCE [LARGE SCALE GENOMIC DNA]</scope>
    <source>
        <strain evidence="1 2">B7-9</strain>
    </source>
</reference>
<dbReference type="EMBL" id="LYXE01000086">
    <property type="protein sequence ID" value="PDV98961.1"/>
    <property type="molecule type" value="Genomic_DNA"/>
</dbReference>
<protein>
    <submittedName>
        <fullName evidence="1">Uncharacterized protein</fullName>
    </submittedName>
</protein>
<dbReference type="RefSeq" id="WP_097652584.1">
    <property type="nucleotide sequence ID" value="NZ_LYXE01000086.1"/>
</dbReference>
<evidence type="ECO:0000313" key="2">
    <source>
        <dbReference type="Proteomes" id="UP000220922"/>
    </source>
</evidence>
<evidence type="ECO:0000313" key="1">
    <source>
        <dbReference type="EMBL" id="PDV98961.1"/>
    </source>
</evidence>
<comment type="caution">
    <text evidence="1">The sequence shown here is derived from an EMBL/GenBank/DDBJ whole genome shotgun (WGS) entry which is preliminary data.</text>
</comment>
<gene>
    <name evidence="1" type="ORF">A9Q02_14000</name>
</gene>
<organism evidence="1 2">
    <name type="scientific">Candidatus Chloroploca asiatica</name>
    <dbReference type="NCBI Taxonomy" id="1506545"/>
    <lineage>
        <taxon>Bacteria</taxon>
        <taxon>Bacillati</taxon>
        <taxon>Chloroflexota</taxon>
        <taxon>Chloroflexia</taxon>
        <taxon>Chloroflexales</taxon>
        <taxon>Chloroflexineae</taxon>
        <taxon>Oscillochloridaceae</taxon>
        <taxon>Candidatus Chloroploca</taxon>
    </lineage>
</organism>
<name>A0A2H3KLQ2_9CHLR</name>
<sequence length="573" mass="63086">MSGEQNIAIGAAIARGAAGAVMRQQRDGSVQEMSGSGGVTSSTQILADTVYMGSGNALYASLSVQDGHGQVVYSLSPGQSYQIQVTTQTVGHAGQALVANHSLTYRLAFLRAADDEPVTLLCAPTRTLTSADLSEARQLRHDWLVSFDVPAQVPAQALRLVLYACAGLKVEDGKIKELGEQDVTTLKLQLKGQGVASADGFSSEEIKLLGAEELKLLDPAVAPSNVAYIYVQRPAQQLEILPFCKGNVPTQKIALSLDIAATYPYLTLDQAQGASKPGFLTLIRAISSGQLEDFWVWQQRFQQRDNPIYALFDLAKSGLPWELLEYQERSLGCQGLLVRWERFVDFTTRQLVVQDEERNGRVLALSLDNQPLPDALQRLNPDHAADMVNLWERLFAKPDAFALIYLSGVNVNHCTALINGLKNNFLGDRLTSRRPIIMLVGTGTTWTTTMQHSFDQLTNTLMRNVADGLITLAAPHLPDPIRTQVAGELVALIVQDVSPSEALRQLRNKYVQARAVLRQEAKVAFTAAHEDEQEQVRQTYRQRQQDLEVGFLASSVYVYYGNPLLRLRLEQTP</sequence>
<keyword evidence="2" id="KW-1185">Reference proteome</keyword>
<accession>A0A2H3KLQ2</accession>
<proteinExistence type="predicted"/>
<dbReference type="AlphaFoldDB" id="A0A2H3KLQ2"/>